<reference evidence="1" key="2">
    <citation type="submission" date="2022-01" db="EMBL/GenBank/DDBJ databases">
        <authorList>
            <person name="Yamashiro T."/>
            <person name="Shiraishi A."/>
            <person name="Satake H."/>
            <person name="Nakayama K."/>
        </authorList>
    </citation>
    <scope>NUCLEOTIDE SEQUENCE</scope>
</reference>
<name>A0ABQ5AXK1_9ASTR</name>
<organism evidence="1 2">
    <name type="scientific">Tanacetum coccineum</name>
    <dbReference type="NCBI Taxonomy" id="301880"/>
    <lineage>
        <taxon>Eukaryota</taxon>
        <taxon>Viridiplantae</taxon>
        <taxon>Streptophyta</taxon>
        <taxon>Embryophyta</taxon>
        <taxon>Tracheophyta</taxon>
        <taxon>Spermatophyta</taxon>
        <taxon>Magnoliopsida</taxon>
        <taxon>eudicotyledons</taxon>
        <taxon>Gunneridae</taxon>
        <taxon>Pentapetalae</taxon>
        <taxon>asterids</taxon>
        <taxon>campanulids</taxon>
        <taxon>Asterales</taxon>
        <taxon>Asteraceae</taxon>
        <taxon>Asteroideae</taxon>
        <taxon>Anthemideae</taxon>
        <taxon>Anthemidinae</taxon>
        <taxon>Tanacetum</taxon>
    </lineage>
</organism>
<evidence type="ECO:0000313" key="1">
    <source>
        <dbReference type="EMBL" id="GJT06587.1"/>
    </source>
</evidence>
<comment type="caution">
    <text evidence="1">The sequence shown here is derived from an EMBL/GenBank/DDBJ whole genome shotgun (WGS) entry which is preliminary data.</text>
</comment>
<keyword evidence="2" id="KW-1185">Reference proteome</keyword>
<protein>
    <submittedName>
        <fullName evidence="1">Uncharacterized protein</fullName>
    </submittedName>
</protein>
<evidence type="ECO:0000313" key="2">
    <source>
        <dbReference type="Proteomes" id="UP001151760"/>
    </source>
</evidence>
<accession>A0ABQ5AXK1</accession>
<sequence>MVEWNRGGHLVRRFVGRGNEPNPRDVKIASLKQRIQELERRQEKTRSKRAWETLNGEIPFLYVCDRGNHREGVRKEPLCRLGLRVEITECFCKVPSNYYGSLCSLGMRVSSPECVDKASYYLGFHGVEEELIPVYNNDIEDVIEDEEGFFEKGGFGVEEDNIEDIVAVANDICSLMI</sequence>
<proteinExistence type="predicted"/>
<reference evidence="1" key="1">
    <citation type="journal article" date="2022" name="Int. J. Mol. Sci.">
        <title>Draft Genome of Tanacetum Coccineum: Genomic Comparison of Closely Related Tanacetum-Family Plants.</title>
        <authorList>
            <person name="Yamashiro T."/>
            <person name="Shiraishi A."/>
            <person name="Nakayama K."/>
            <person name="Satake H."/>
        </authorList>
    </citation>
    <scope>NUCLEOTIDE SEQUENCE</scope>
</reference>
<dbReference type="Proteomes" id="UP001151760">
    <property type="component" value="Unassembled WGS sequence"/>
</dbReference>
<gene>
    <name evidence="1" type="ORF">Tco_0841049</name>
</gene>
<dbReference type="EMBL" id="BQNB010012681">
    <property type="protein sequence ID" value="GJT06587.1"/>
    <property type="molecule type" value="Genomic_DNA"/>
</dbReference>